<dbReference type="InterPro" id="IPR050098">
    <property type="entry name" value="TFPI/VKTCI-like"/>
</dbReference>
<dbReference type="STRING" id="56723.ENSLBEP00000020066"/>
<dbReference type="CDD" id="cd22631">
    <property type="entry name" value="Kunitz_collagen_alpha6_VI-like"/>
    <property type="match status" value="1"/>
</dbReference>
<feature type="domain" description="BPTI/Kunitz inhibitor" evidence="2">
    <location>
        <begin position="129"/>
        <end position="179"/>
    </location>
</feature>
<evidence type="ECO:0000313" key="3">
    <source>
        <dbReference type="Ensembl" id="ENSLBEP00000020066.1"/>
    </source>
</evidence>
<dbReference type="InParanoid" id="A0A3Q3FII2"/>
<name>A0A3Q3FII2_9LABR</name>
<protein>
    <recommendedName>
        <fullName evidence="2">BPTI/Kunitz inhibitor domain-containing protein</fullName>
    </recommendedName>
</protein>
<dbReference type="PROSITE" id="PS00280">
    <property type="entry name" value="BPTI_KUNITZ_1"/>
    <property type="match status" value="2"/>
</dbReference>
<dbReference type="GO" id="GO:0004867">
    <property type="term" value="F:serine-type endopeptidase inhibitor activity"/>
    <property type="evidence" value="ECO:0007669"/>
    <property type="project" value="InterPro"/>
</dbReference>
<keyword evidence="4" id="KW-1185">Reference proteome</keyword>
<dbReference type="PANTHER" id="PTHR10083">
    <property type="entry name" value="KUNITZ-TYPE PROTEASE INHIBITOR-RELATED"/>
    <property type="match status" value="1"/>
</dbReference>
<evidence type="ECO:0000259" key="2">
    <source>
        <dbReference type="PROSITE" id="PS50279"/>
    </source>
</evidence>
<dbReference type="PRINTS" id="PR00759">
    <property type="entry name" value="BASICPTASE"/>
</dbReference>
<dbReference type="SMART" id="SM00131">
    <property type="entry name" value="KU"/>
    <property type="match status" value="2"/>
</dbReference>
<organism evidence="3 4">
    <name type="scientific">Labrus bergylta</name>
    <name type="common">ballan wrasse</name>
    <dbReference type="NCBI Taxonomy" id="56723"/>
    <lineage>
        <taxon>Eukaryota</taxon>
        <taxon>Metazoa</taxon>
        <taxon>Chordata</taxon>
        <taxon>Craniata</taxon>
        <taxon>Vertebrata</taxon>
        <taxon>Euteleostomi</taxon>
        <taxon>Actinopterygii</taxon>
        <taxon>Neopterygii</taxon>
        <taxon>Teleostei</taxon>
        <taxon>Neoteleostei</taxon>
        <taxon>Acanthomorphata</taxon>
        <taxon>Eupercaria</taxon>
        <taxon>Labriformes</taxon>
        <taxon>Labridae</taxon>
        <taxon>Labrus</taxon>
    </lineage>
</organism>
<reference evidence="3" key="1">
    <citation type="submission" date="2025-08" db="UniProtKB">
        <authorList>
            <consortium name="Ensembl"/>
        </authorList>
    </citation>
    <scope>IDENTIFICATION</scope>
</reference>
<dbReference type="InterPro" id="IPR002223">
    <property type="entry name" value="Kunitz_BPTI"/>
</dbReference>
<dbReference type="InterPro" id="IPR020901">
    <property type="entry name" value="Prtase_inh_Kunz-CS"/>
</dbReference>
<dbReference type="PANTHER" id="PTHR10083:SF375">
    <property type="entry name" value="BPTI_KUNITZ INHIBITOR DOMAIN-CONTAINING PROTEIN"/>
    <property type="match status" value="1"/>
</dbReference>
<dbReference type="CDD" id="cd22635">
    <property type="entry name" value="Kunitz_papilin"/>
    <property type="match status" value="1"/>
</dbReference>
<accession>A0A3Q3FII2</accession>
<dbReference type="GO" id="GO:0005615">
    <property type="term" value="C:extracellular space"/>
    <property type="evidence" value="ECO:0007669"/>
    <property type="project" value="TreeGrafter"/>
</dbReference>
<dbReference type="Ensembl" id="ENSLBET00000021138.1">
    <property type="protein sequence ID" value="ENSLBEP00000020066.1"/>
    <property type="gene ID" value="ENSLBEG00000015406.1"/>
</dbReference>
<dbReference type="Pfam" id="PF00014">
    <property type="entry name" value="Kunitz_BPTI"/>
    <property type="match status" value="2"/>
</dbReference>
<dbReference type="SUPFAM" id="SSF57362">
    <property type="entry name" value="BPTI-like"/>
    <property type="match status" value="2"/>
</dbReference>
<dbReference type="PROSITE" id="PS50279">
    <property type="entry name" value="BPTI_KUNITZ_2"/>
    <property type="match status" value="2"/>
</dbReference>
<evidence type="ECO:0000313" key="4">
    <source>
        <dbReference type="Proteomes" id="UP000261660"/>
    </source>
</evidence>
<proteinExistence type="predicted"/>
<dbReference type="AlphaFoldDB" id="A0A3Q3FII2"/>
<reference evidence="3" key="2">
    <citation type="submission" date="2025-09" db="UniProtKB">
        <authorList>
            <consortium name="Ensembl"/>
        </authorList>
    </citation>
    <scope>IDENTIFICATION</scope>
</reference>
<keyword evidence="1" id="KW-1015">Disulfide bond</keyword>
<feature type="domain" description="BPTI/Kunitz inhibitor" evidence="2">
    <location>
        <begin position="32"/>
        <end position="83"/>
    </location>
</feature>
<dbReference type="InterPro" id="IPR036880">
    <property type="entry name" value="Kunitz_BPTI_sf"/>
</dbReference>
<sequence length="207" mass="23024">ELCDLLRAAAPGGVLAVTVCSKRVCVLLSAQCLLRADTGIQCEDYVQVWFFDKDIGACSPFWFGGCGGNANRFKTENECFLTCDFLPKPELVNFASKAGDARGTSVSPKDTSDIGYDSNLSLSLYPDACFQPQNQGDCQNYTMVWFFDTEQNECSRFWYGGCGGNGNRFKTQEACESLCLLKSKHSHSLTKQYLTDIFPHIYSTNWL</sequence>
<dbReference type="FunFam" id="4.10.410.10:FF:000020">
    <property type="entry name" value="Collagen, type VI, alpha 3"/>
    <property type="match status" value="2"/>
</dbReference>
<dbReference type="GeneTree" id="ENSGT00940000165273"/>
<evidence type="ECO:0000256" key="1">
    <source>
        <dbReference type="ARBA" id="ARBA00023157"/>
    </source>
</evidence>
<dbReference type="Proteomes" id="UP000261660">
    <property type="component" value="Unplaced"/>
</dbReference>
<dbReference type="Gene3D" id="4.10.410.10">
    <property type="entry name" value="Pancreatic trypsin inhibitor Kunitz domain"/>
    <property type="match status" value="2"/>
</dbReference>